<name>A0A543HXB9_9MICO</name>
<gene>
    <name evidence="1" type="ORF">FBY41_2984</name>
</gene>
<comment type="caution">
    <text evidence="1">The sequence shown here is derived from an EMBL/GenBank/DDBJ whole genome shotgun (WGS) entry which is preliminary data.</text>
</comment>
<sequence length="191" mass="21189">MILEAKSVHTYAEYAMIRGGIECAAVAWWLLEPPSQRERVSRSLRVFWADTKDMGLVYQDASSWRRTKRQRLEWRNAVALANGIDSGTLDGGYNMTSVLTTMSTKMGSGVLTAWRVASGMTHGRSWAMLAMSAQEFGVAGDDNTIPVRISADLDSLGMIFHNAAVAMQDAYSMFHRRRAPTQRTALGLPLQ</sequence>
<dbReference type="EMBL" id="VFPM01000002">
    <property type="protein sequence ID" value="TQM62939.1"/>
    <property type="molecule type" value="Genomic_DNA"/>
</dbReference>
<proteinExistence type="predicted"/>
<dbReference type="AlphaFoldDB" id="A0A543HXB9"/>
<dbReference type="Proteomes" id="UP000316747">
    <property type="component" value="Unassembled WGS sequence"/>
</dbReference>
<evidence type="ECO:0000313" key="2">
    <source>
        <dbReference type="Proteomes" id="UP000316747"/>
    </source>
</evidence>
<evidence type="ECO:0000313" key="1">
    <source>
        <dbReference type="EMBL" id="TQM62939.1"/>
    </source>
</evidence>
<protein>
    <submittedName>
        <fullName evidence="1">Uncharacterized protein</fullName>
    </submittedName>
</protein>
<reference evidence="1 2" key="1">
    <citation type="submission" date="2019-06" db="EMBL/GenBank/DDBJ databases">
        <title>Genome sequencing of plant associated microbes to promote plant fitness in Sorghum bicolor and Oryza sativa.</title>
        <authorList>
            <person name="Coleman-Derr D."/>
        </authorList>
    </citation>
    <scope>NUCLEOTIDE SEQUENCE [LARGE SCALE GENOMIC DNA]</scope>
    <source>
        <strain evidence="1 2">KV-663</strain>
    </source>
</reference>
<keyword evidence="2" id="KW-1185">Reference proteome</keyword>
<accession>A0A543HXB9</accession>
<organism evidence="1 2">
    <name type="scientific">Humibacillus xanthopallidus</name>
    <dbReference type="NCBI Taxonomy" id="412689"/>
    <lineage>
        <taxon>Bacteria</taxon>
        <taxon>Bacillati</taxon>
        <taxon>Actinomycetota</taxon>
        <taxon>Actinomycetes</taxon>
        <taxon>Micrococcales</taxon>
        <taxon>Intrasporangiaceae</taxon>
        <taxon>Humibacillus</taxon>
    </lineage>
</organism>